<dbReference type="EMBL" id="JAVHNR010000001">
    <property type="protein sequence ID" value="KAK6356477.1"/>
    <property type="molecule type" value="Genomic_DNA"/>
</dbReference>
<name>A0AAN8N7X9_9PEZI</name>
<comment type="similarity">
    <text evidence="2">Belongs to the glycosyltransferase 31 family. Beta3-Gal-T subfamily.</text>
</comment>
<dbReference type="GO" id="GO:0016020">
    <property type="term" value="C:membrane"/>
    <property type="evidence" value="ECO:0007669"/>
    <property type="project" value="UniProtKB-SubCell"/>
</dbReference>
<keyword evidence="3 7" id="KW-0812">Transmembrane</keyword>
<evidence type="ECO:0008006" key="10">
    <source>
        <dbReference type="Google" id="ProtNLM"/>
    </source>
</evidence>
<dbReference type="Proteomes" id="UP001313282">
    <property type="component" value="Unassembled WGS sequence"/>
</dbReference>
<feature type="transmembrane region" description="Helical" evidence="7">
    <location>
        <begin position="29"/>
        <end position="48"/>
    </location>
</feature>
<dbReference type="AlphaFoldDB" id="A0AAN8N7X9"/>
<evidence type="ECO:0000256" key="1">
    <source>
        <dbReference type="ARBA" id="ARBA00004606"/>
    </source>
</evidence>
<accession>A0AAN8N7X9</accession>
<keyword evidence="9" id="KW-1185">Reference proteome</keyword>
<proteinExistence type="inferred from homology"/>
<keyword evidence="5 7" id="KW-1133">Transmembrane helix</keyword>
<evidence type="ECO:0000256" key="5">
    <source>
        <dbReference type="ARBA" id="ARBA00022989"/>
    </source>
</evidence>
<dbReference type="InterPro" id="IPR026050">
    <property type="entry name" value="C1GALT1/C1GALT1_chp1"/>
</dbReference>
<keyword evidence="4" id="KW-0735">Signal-anchor</keyword>
<evidence type="ECO:0000256" key="4">
    <source>
        <dbReference type="ARBA" id="ARBA00022968"/>
    </source>
</evidence>
<keyword evidence="6 7" id="KW-0472">Membrane</keyword>
<gene>
    <name evidence="8" type="ORF">TWF718_000836</name>
</gene>
<dbReference type="PANTHER" id="PTHR23033:SF47">
    <property type="entry name" value="APPLE DOMAIN-CONTAINING PROTEIN-RELATED"/>
    <property type="match status" value="1"/>
</dbReference>
<evidence type="ECO:0000313" key="8">
    <source>
        <dbReference type="EMBL" id="KAK6356477.1"/>
    </source>
</evidence>
<evidence type="ECO:0000256" key="2">
    <source>
        <dbReference type="ARBA" id="ARBA00006462"/>
    </source>
</evidence>
<evidence type="ECO:0000256" key="7">
    <source>
        <dbReference type="SAM" id="Phobius"/>
    </source>
</evidence>
<reference evidence="8 9" key="1">
    <citation type="submission" date="2019-10" db="EMBL/GenBank/DDBJ databases">
        <authorList>
            <person name="Palmer J.M."/>
        </authorList>
    </citation>
    <scope>NUCLEOTIDE SEQUENCE [LARGE SCALE GENOMIC DNA]</scope>
    <source>
        <strain evidence="8 9">TWF718</strain>
    </source>
</reference>
<sequence>MGVFGGSEKYSYTLLAARGAGPKTHFLRIIPFVFLVLLITCMTFTSLYNSRLHHVSTKITWPSWIDDTIPIEFFQRNHKPLPVPGAKDSLLMLKTGSQVLWNRLPIHITRLNQIDAPNQVIYSDLEETIQGHHVIDILANVSQKLKNHEQFKPYHEQQKLHKEGVSLAAANIEGGWDLDKYKWLPMFEHAYRNYPNMKWYIFYEADSFSFWNSLNRWLYTNFDSEEAWYMGSRNLYGNTLFAHGGSGVVVSHGAMKKTFGGPEGFKLDDHDDEAIATCCGDALLGQVMEKKGVKMWNERHARFQGEQTWGIKHRAQEWCEPIFTLHHLLPMEISRLHEWEMRLNPKNLILYRDLYEEFVHKEITDLKMNWDNLAGDRKIEIENLLKEAENKPQVPKDGKGKPKADDACRLKCEEWKECFIWQVADKECRLGNTIILGQKKKGATSGWMVDRINNFREARKCKK</sequence>
<evidence type="ECO:0000313" key="9">
    <source>
        <dbReference type="Proteomes" id="UP001313282"/>
    </source>
</evidence>
<comment type="caution">
    <text evidence="8">The sequence shown here is derived from an EMBL/GenBank/DDBJ whole genome shotgun (WGS) entry which is preliminary data.</text>
</comment>
<protein>
    <recommendedName>
        <fullName evidence="10">Glycosyltransferase family 31 protein</fullName>
    </recommendedName>
</protein>
<dbReference type="Gene3D" id="3.90.550.50">
    <property type="match status" value="1"/>
</dbReference>
<comment type="subcellular location">
    <subcellularLocation>
        <location evidence="1">Membrane</location>
        <topology evidence="1">Single-pass type II membrane protein</topology>
    </subcellularLocation>
</comment>
<evidence type="ECO:0000256" key="6">
    <source>
        <dbReference type="ARBA" id="ARBA00023136"/>
    </source>
</evidence>
<dbReference type="PANTHER" id="PTHR23033">
    <property type="entry name" value="BETA1,3-GALACTOSYLTRANSFERASE"/>
    <property type="match status" value="1"/>
</dbReference>
<organism evidence="8 9">
    <name type="scientific">Orbilia javanica</name>
    <dbReference type="NCBI Taxonomy" id="47235"/>
    <lineage>
        <taxon>Eukaryota</taxon>
        <taxon>Fungi</taxon>
        <taxon>Dikarya</taxon>
        <taxon>Ascomycota</taxon>
        <taxon>Pezizomycotina</taxon>
        <taxon>Orbiliomycetes</taxon>
        <taxon>Orbiliales</taxon>
        <taxon>Orbiliaceae</taxon>
        <taxon>Orbilia</taxon>
    </lineage>
</organism>
<evidence type="ECO:0000256" key="3">
    <source>
        <dbReference type="ARBA" id="ARBA00022692"/>
    </source>
</evidence>